<evidence type="ECO:0000313" key="9">
    <source>
        <dbReference type="EMBL" id="ORZ31875.1"/>
    </source>
</evidence>
<keyword evidence="4" id="KW-0679">Respiratory chain</keyword>
<dbReference type="InterPro" id="IPR006806">
    <property type="entry name" value="NDUFA5"/>
</dbReference>
<keyword evidence="5" id="KW-0999">Mitochondrion inner membrane</keyword>
<dbReference type="PANTHER" id="PTHR12653:SF0">
    <property type="entry name" value="NADH DEHYDROGENASE [UBIQUINONE] 1 ALPHA SUBCOMPLEX SUBUNIT 5"/>
    <property type="match status" value="1"/>
</dbReference>
<keyword evidence="10" id="KW-1185">Reference proteome</keyword>
<evidence type="ECO:0000256" key="4">
    <source>
        <dbReference type="ARBA" id="ARBA00022660"/>
    </source>
</evidence>
<keyword evidence="7" id="KW-0496">Mitochondrion</keyword>
<evidence type="ECO:0000313" key="10">
    <source>
        <dbReference type="Proteomes" id="UP000193411"/>
    </source>
</evidence>
<dbReference type="STRING" id="765915.A0A1Y2HBI9"/>
<sequence length="125" mass="14117">MRFLRPLLQAAKAHTGFTGLVPHPNPRTALTELYESTLTKLNQLPADFPYRTATTALTKQRLELVQAESDVNQLETKIGEGPIEWVIKQAEAENSLVDNMAKWKSWEPLETPAPAGQWEYAFKKP</sequence>
<evidence type="ECO:0000256" key="5">
    <source>
        <dbReference type="ARBA" id="ARBA00022792"/>
    </source>
</evidence>
<evidence type="ECO:0000256" key="7">
    <source>
        <dbReference type="ARBA" id="ARBA00023128"/>
    </source>
</evidence>
<comment type="similarity">
    <text evidence="2">Belongs to the complex I NDUFA5 subunit family.</text>
</comment>
<evidence type="ECO:0000256" key="1">
    <source>
        <dbReference type="ARBA" id="ARBA00004443"/>
    </source>
</evidence>
<keyword evidence="8" id="KW-0472">Membrane</keyword>
<evidence type="ECO:0000256" key="8">
    <source>
        <dbReference type="ARBA" id="ARBA00023136"/>
    </source>
</evidence>
<dbReference type="Pfam" id="PF04716">
    <property type="entry name" value="ETC_C1_NDUFA5"/>
    <property type="match status" value="1"/>
</dbReference>
<evidence type="ECO:0000256" key="3">
    <source>
        <dbReference type="ARBA" id="ARBA00022448"/>
    </source>
</evidence>
<dbReference type="OrthoDB" id="286811at2759"/>
<dbReference type="Proteomes" id="UP000193411">
    <property type="component" value="Unassembled WGS sequence"/>
</dbReference>
<gene>
    <name evidence="9" type="ORF">BCR44DRAFT_66398</name>
</gene>
<name>A0A1Y2HBI9_9FUNG</name>
<dbReference type="AlphaFoldDB" id="A0A1Y2HBI9"/>
<keyword evidence="6" id="KW-0249">Electron transport</keyword>
<protein>
    <submittedName>
        <fullName evidence="9">ETC complex I subunit conserved region-domain-containing protein</fullName>
    </submittedName>
</protein>
<dbReference type="PANTHER" id="PTHR12653">
    <property type="entry name" value="NADH-UBIQUINONE OXIDOREDUCTASE 13 KD-B SUBUNIT"/>
    <property type="match status" value="1"/>
</dbReference>
<dbReference type="EMBL" id="MCFL01000054">
    <property type="protein sequence ID" value="ORZ31875.1"/>
    <property type="molecule type" value="Genomic_DNA"/>
</dbReference>
<dbReference type="GO" id="GO:0022904">
    <property type="term" value="P:respiratory electron transport chain"/>
    <property type="evidence" value="ECO:0007669"/>
    <property type="project" value="InterPro"/>
</dbReference>
<accession>A0A1Y2HBI9</accession>
<comment type="caution">
    <text evidence="9">The sequence shown here is derived from an EMBL/GenBank/DDBJ whole genome shotgun (WGS) entry which is preliminary data.</text>
</comment>
<evidence type="ECO:0000256" key="2">
    <source>
        <dbReference type="ARBA" id="ARBA00010261"/>
    </source>
</evidence>
<evidence type="ECO:0000256" key="6">
    <source>
        <dbReference type="ARBA" id="ARBA00022982"/>
    </source>
</evidence>
<reference evidence="9 10" key="1">
    <citation type="submission" date="2016-07" db="EMBL/GenBank/DDBJ databases">
        <title>Pervasive Adenine N6-methylation of Active Genes in Fungi.</title>
        <authorList>
            <consortium name="DOE Joint Genome Institute"/>
            <person name="Mondo S.J."/>
            <person name="Dannebaum R.O."/>
            <person name="Kuo R.C."/>
            <person name="Labutti K."/>
            <person name="Haridas S."/>
            <person name="Kuo A."/>
            <person name="Salamov A."/>
            <person name="Ahrendt S.R."/>
            <person name="Lipzen A."/>
            <person name="Sullivan W."/>
            <person name="Andreopoulos W.B."/>
            <person name="Clum A."/>
            <person name="Lindquist E."/>
            <person name="Daum C."/>
            <person name="Ramamoorthy G.K."/>
            <person name="Gryganskyi A."/>
            <person name="Culley D."/>
            <person name="Magnuson J.K."/>
            <person name="James T.Y."/>
            <person name="O'Malley M.A."/>
            <person name="Stajich J.E."/>
            <person name="Spatafora J.W."/>
            <person name="Visel A."/>
            <person name="Grigoriev I.V."/>
        </authorList>
    </citation>
    <scope>NUCLEOTIDE SEQUENCE [LARGE SCALE GENOMIC DNA]</scope>
    <source>
        <strain evidence="9 10">PL171</strain>
    </source>
</reference>
<keyword evidence="3" id="KW-0813">Transport</keyword>
<organism evidence="9 10">
    <name type="scientific">Catenaria anguillulae PL171</name>
    <dbReference type="NCBI Taxonomy" id="765915"/>
    <lineage>
        <taxon>Eukaryota</taxon>
        <taxon>Fungi</taxon>
        <taxon>Fungi incertae sedis</taxon>
        <taxon>Blastocladiomycota</taxon>
        <taxon>Blastocladiomycetes</taxon>
        <taxon>Blastocladiales</taxon>
        <taxon>Catenariaceae</taxon>
        <taxon>Catenaria</taxon>
    </lineage>
</organism>
<comment type="subcellular location">
    <subcellularLocation>
        <location evidence="1">Mitochondrion inner membrane</location>
        <topology evidence="1">Peripheral membrane protein</topology>
        <orientation evidence="1">Matrix side</orientation>
    </subcellularLocation>
</comment>
<proteinExistence type="inferred from homology"/>
<dbReference type="GO" id="GO:0005743">
    <property type="term" value="C:mitochondrial inner membrane"/>
    <property type="evidence" value="ECO:0007669"/>
    <property type="project" value="UniProtKB-SubCell"/>
</dbReference>